<dbReference type="EMBL" id="JBBXJM010000003">
    <property type="protein sequence ID" value="KAL1409487.1"/>
    <property type="molecule type" value="Genomic_DNA"/>
</dbReference>
<evidence type="ECO:0000313" key="4">
    <source>
        <dbReference type="Proteomes" id="UP001565368"/>
    </source>
</evidence>
<dbReference type="GeneID" id="95984513"/>
<evidence type="ECO:0000259" key="2">
    <source>
        <dbReference type="PROSITE" id="PS50053"/>
    </source>
</evidence>
<dbReference type="SUPFAM" id="SSF54236">
    <property type="entry name" value="Ubiquitin-like"/>
    <property type="match status" value="1"/>
</dbReference>
<organism evidence="3 4">
    <name type="scientific">Vanrija albida</name>
    <dbReference type="NCBI Taxonomy" id="181172"/>
    <lineage>
        <taxon>Eukaryota</taxon>
        <taxon>Fungi</taxon>
        <taxon>Dikarya</taxon>
        <taxon>Basidiomycota</taxon>
        <taxon>Agaricomycotina</taxon>
        <taxon>Tremellomycetes</taxon>
        <taxon>Trichosporonales</taxon>
        <taxon>Trichosporonaceae</taxon>
        <taxon>Vanrija</taxon>
    </lineage>
</organism>
<evidence type="ECO:0000313" key="3">
    <source>
        <dbReference type="EMBL" id="KAL1409487.1"/>
    </source>
</evidence>
<accession>A0ABR3Q4M2</accession>
<dbReference type="Gene3D" id="3.10.20.90">
    <property type="entry name" value="Phosphatidylinositol 3-kinase Catalytic Subunit, Chain A, domain 1"/>
    <property type="match status" value="1"/>
</dbReference>
<reference evidence="3 4" key="1">
    <citation type="submission" date="2023-08" db="EMBL/GenBank/DDBJ databases">
        <title>Annotated Genome Sequence of Vanrija albida AlHP1.</title>
        <authorList>
            <person name="Herzog R."/>
        </authorList>
    </citation>
    <scope>NUCLEOTIDE SEQUENCE [LARGE SCALE GENOMIC DNA]</scope>
    <source>
        <strain evidence="3 4">AlHP1</strain>
    </source>
</reference>
<gene>
    <name evidence="3" type="primary">SUMO2</name>
    <name evidence="3" type="ORF">Q8F55_003470</name>
</gene>
<feature type="compositionally biased region" description="Basic and acidic residues" evidence="1">
    <location>
        <begin position="1"/>
        <end position="12"/>
    </location>
</feature>
<sequence length="171" mass="18339">MSSSPKAEDTDVKPSLPALESAKKPTTDPDEAALDIKPVAQPGAITPALQPGGIPAATQPSDIKPVIPGLEKPGVDFVEIRPRQYLGWRPDEIWIYLAGSKGGVCYKIGLVVYPGNTVQQLKDYLADVYGYEAAPLRLVYDGQVLANTQSMGALEVENNDIFDVFIEQLGG</sequence>
<feature type="domain" description="Ubiquitin-like" evidence="2">
    <location>
        <begin position="93"/>
        <end position="171"/>
    </location>
</feature>
<evidence type="ECO:0000256" key="1">
    <source>
        <dbReference type="SAM" id="MobiDB-lite"/>
    </source>
</evidence>
<name>A0ABR3Q4M2_9TREE</name>
<dbReference type="PROSITE" id="PS50053">
    <property type="entry name" value="UBIQUITIN_2"/>
    <property type="match status" value="1"/>
</dbReference>
<comment type="caution">
    <text evidence="3">The sequence shown here is derived from an EMBL/GenBank/DDBJ whole genome shotgun (WGS) entry which is preliminary data.</text>
</comment>
<keyword evidence="4" id="KW-1185">Reference proteome</keyword>
<proteinExistence type="predicted"/>
<dbReference type="InterPro" id="IPR029071">
    <property type="entry name" value="Ubiquitin-like_domsf"/>
</dbReference>
<dbReference type="Pfam" id="PF00240">
    <property type="entry name" value="ubiquitin"/>
    <property type="match status" value="1"/>
</dbReference>
<protein>
    <submittedName>
        <fullName evidence="3">Small ubiquitin-related modifier 2</fullName>
    </submittedName>
</protein>
<dbReference type="Proteomes" id="UP001565368">
    <property type="component" value="Unassembled WGS sequence"/>
</dbReference>
<dbReference type="RefSeq" id="XP_069209431.1">
    <property type="nucleotide sequence ID" value="XM_069352013.1"/>
</dbReference>
<feature type="region of interest" description="Disordered" evidence="1">
    <location>
        <begin position="1"/>
        <end position="31"/>
    </location>
</feature>
<dbReference type="InterPro" id="IPR000626">
    <property type="entry name" value="Ubiquitin-like_dom"/>
</dbReference>